<dbReference type="Proteomes" id="UP000183376">
    <property type="component" value="Chromosome I"/>
</dbReference>
<evidence type="ECO:0000259" key="1">
    <source>
        <dbReference type="Pfam" id="PF04149"/>
    </source>
</evidence>
<dbReference type="AlphaFoldDB" id="A0A1G9Y7R6"/>
<keyword evidence="3" id="KW-1185">Reference proteome</keyword>
<proteinExistence type="predicted"/>
<protein>
    <recommendedName>
        <fullName evidence="1">DUF397 domain-containing protein</fullName>
    </recommendedName>
</protein>
<dbReference type="STRING" id="211114.SAMN04489726_4657"/>
<dbReference type="InterPro" id="IPR007278">
    <property type="entry name" value="DUF397"/>
</dbReference>
<dbReference type="RefSeq" id="WP_231950882.1">
    <property type="nucleotide sequence ID" value="NZ_JOEF01000030.1"/>
</dbReference>
<evidence type="ECO:0000313" key="2">
    <source>
        <dbReference type="EMBL" id="SDN05222.1"/>
    </source>
</evidence>
<gene>
    <name evidence="2" type="ORF">SAMN04489726_4657</name>
</gene>
<dbReference type="EMBL" id="LT629701">
    <property type="protein sequence ID" value="SDN05222.1"/>
    <property type="molecule type" value="Genomic_DNA"/>
</dbReference>
<organism evidence="2 3">
    <name type="scientific">Allokutzneria albata</name>
    <name type="common">Kibdelosporangium albatum</name>
    <dbReference type="NCBI Taxonomy" id="211114"/>
    <lineage>
        <taxon>Bacteria</taxon>
        <taxon>Bacillati</taxon>
        <taxon>Actinomycetota</taxon>
        <taxon>Actinomycetes</taxon>
        <taxon>Pseudonocardiales</taxon>
        <taxon>Pseudonocardiaceae</taxon>
        <taxon>Allokutzneria</taxon>
    </lineage>
</organism>
<evidence type="ECO:0000313" key="3">
    <source>
        <dbReference type="Proteomes" id="UP000183376"/>
    </source>
</evidence>
<feature type="domain" description="DUF397" evidence="1">
    <location>
        <begin position="18"/>
        <end position="71"/>
    </location>
</feature>
<dbReference type="Pfam" id="PF04149">
    <property type="entry name" value="DUF397"/>
    <property type="match status" value="1"/>
</dbReference>
<reference evidence="2 3" key="1">
    <citation type="submission" date="2016-10" db="EMBL/GenBank/DDBJ databases">
        <authorList>
            <person name="de Groot N.N."/>
        </authorList>
    </citation>
    <scope>NUCLEOTIDE SEQUENCE [LARGE SCALE GENOMIC DNA]</scope>
    <source>
        <strain evidence="2 3">DSM 44149</strain>
    </source>
</reference>
<accession>A0A1G9Y7R6</accession>
<name>A0A1G9Y7R6_ALLAB</name>
<sequence>MEKTYDPLTAASLFSREGWQQAAACTSAGDNCVQWARSPAGMTGIRDGALASSPVLVFTREEWGAFVAAIRRGEVDF</sequence>